<dbReference type="HOGENOM" id="CLU_492624_0_0_1"/>
<evidence type="ECO:0000313" key="11">
    <source>
        <dbReference type="Proteomes" id="UP000019384"/>
    </source>
</evidence>
<sequence>MRDPVTLVCWAFPQRVFNNPKLPEHSSSPFSHLLSKPTTRLFAAILLLSVPIVPIKQIHLPHIPEQLPALIAMHVITLPTGQKRINQACDRCRVKKIRCDGQLPCGNCQKVHYKCAISDKLTRNSFPKGYTKNLERKIIDLENELMECQRYQRPVRLETVDSQLRFTRCTFEEFKVNLFDLDSGFSRFSSRFGYFPFTKLDTKLYKLVLMRFEDPNSIPLSKLGFLSQDFVISPDSLDEICLLLFHLVLWELPNPEILNWISQLLSFGKALIFSLDVDNDHFFIFNSLLLWFNRTHDLDMKLPRRKETAEWFEDYELALQAYNPVFGSISLQFADSAIKVDHYSSQTELRCRLDLQNVEQVKNEDSKLNKLCQDFRLKYGISEGPIATHKVRAPRTSPPPQKFTHQLTDITCKKEDDDFDLHSFGETHFDDLDIFKWNEPKDTFSLHLNTDVPSRRTTSLPSLSEDDSTLSSRSEETPSLFGRPTLSDGFKDGFKQTFKESLLETFAQSLTSNKLNSIQTVDMNDIHAQKCDDILGLGDYEDLRNLKKKVLNL</sequence>
<evidence type="ECO:0000256" key="7">
    <source>
        <dbReference type="ARBA" id="ARBA00023242"/>
    </source>
</evidence>
<keyword evidence="5" id="KW-0238">DNA-binding</keyword>
<accession>W6MPV8</accession>
<dbReference type="PANTHER" id="PTHR47782">
    <property type="entry name" value="ZN(II)2CYS6 TRANSCRIPTION FACTOR (EUROFUNG)-RELATED"/>
    <property type="match status" value="1"/>
</dbReference>
<keyword evidence="3" id="KW-0862">Zinc</keyword>
<dbReference type="CDD" id="cd00067">
    <property type="entry name" value="GAL4"/>
    <property type="match status" value="1"/>
</dbReference>
<comment type="subcellular location">
    <subcellularLocation>
        <location evidence="1">Nucleus</location>
    </subcellularLocation>
</comment>
<dbReference type="AlphaFoldDB" id="W6MPV8"/>
<protein>
    <recommendedName>
        <fullName evidence="9">Zn(2)-C6 fungal-type domain-containing protein</fullName>
    </recommendedName>
</protein>
<evidence type="ECO:0000256" key="4">
    <source>
        <dbReference type="ARBA" id="ARBA00023015"/>
    </source>
</evidence>
<keyword evidence="6" id="KW-0804">Transcription</keyword>
<dbReference type="GO" id="GO:0000981">
    <property type="term" value="F:DNA-binding transcription factor activity, RNA polymerase II-specific"/>
    <property type="evidence" value="ECO:0007669"/>
    <property type="project" value="InterPro"/>
</dbReference>
<evidence type="ECO:0000256" key="1">
    <source>
        <dbReference type="ARBA" id="ARBA00004123"/>
    </source>
</evidence>
<dbReference type="PROSITE" id="PS00463">
    <property type="entry name" value="ZN2_CY6_FUNGAL_1"/>
    <property type="match status" value="1"/>
</dbReference>
<dbReference type="STRING" id="1382522.W6MPV8"/>
<keyword evidence="2" id="KW-0479">Metal-binding</keyword>
<dbReference type="PROSITE" id="PS50048">
    <property type="entry name" value="ZN2_CY6_FUNGAL_2"/>
    <property type="match status" value="1"/>
</dbReference>
<dbReference type="GO" id="GO:0008270">
    <property type="term" value="F:zinc ion binding"/>
    <property type="evidence" value="ECO:0007669"/>
    <property type="project" value="InterPro"/>
</dbReference>
<dbReference type="SMART" id="SM00066">
    <property type="entry name" value="GAL4"/>
    <property type="match status" value="1"/>
</dbReference>
<dbReference type="GeneID" id="34522069"/>
<keyword evidence="11" id="KW-1185">Reference proteome</keyword>
<dbReference type="RefSeq" id="XP_022460681.1">
    <property type="nucleotide sequence ID" value="XM_022601434.1"/>
</dbReference>
<feature type="domain" description="Zn(2)-C6 fungal-type" evidence="9">
    <location>
        <begin position="88"/>
        <end position="117"/>
    </location>
</feature>
<reference evidence="10" key="2">
    <citation type="submission" date="2014-02" db="EMBL/GenBank/DDBJ databases">
        <title>Complete DNA sequence of /Kuraishia capsulata/ illustrates novel genomic features among budding yeasts (/Saccharomycotina/).</title>
        <authorList>
            <person name="Morales L."/>
            <person name="Noel B."/>
            <person name="Porcel B."/>
            <person name="Marcet-Houben M."/>
            <person name="Hullo M-F."/>
            <person name="Sacerdot C."/>
            <person name="Tekaia F."/>
            <person name="Leh-Louis V."/>
            <person name="Despons L."/>
            <person name="Khanna V."/>
            <person name="Aury J-M."/>
            <person name="Barbe V."/>
            <person name="Couloux A."/>
            <person name="Labadie K."/>
            <person name="Pelletier E."/>
            <person name="Souciet J-L."/>
            <person name="Boekhout T."/>
            <person name="Gabaldon T."/>
            <person name="Wincker P."/>
            <person name="Dujon B."/>
        </authorList>
    </citation>
    <scope>NUCLEOTIDE SEQUENCE</scope>
    <source>
        <strain evidence="10">CBS 1993</strain>
    </source>
</reference>
<evidence type="ECO:0000256" key="3">
    <source>
        <dbReference type="ARBA" id="ARBA00022833"/>
    </source>
</evidence>
<dbReference type="Pfam" id="PF00172">
    <property type="entry name" value="Zn_clus"/>
    <property type="match status" value="1"/>
</dbReference>
<proteinExistence type="predicted"/>
<dbReference type="SUPFAM" id="SSF57701">
    <property type="entry name" value="Zn2/Cys6 DNA-binding domain"/>
    <property type="match status" value="1"/>
</dbReference>
<dbReference type="PANTHER" id="PTHR47782:SF1">
    <property type="entry name" value="PYRIMIDINE PATHWAY REGULATORY PROTEIN 1"/>
    <property type="match status" value="1"/>
</dbReference>
<dbReference type="InterPro" id="IPR052202">
    <property type="entry name" value="Yeast_MetPath_Reg"/>
</dbReference>
<organism evidence="10 11">
    <name type="scientific">Kuraishia capsulata CBS 1993</name>
    <dbReference type="NCBI Taxonomy" id="1382522"/>
    <lineage>
        <taxon>Eukaryota</taxon>
        <taxon>Fungi</taxon>
        <taxon>Dikarya</taxon>
        <taxon>Ascomycota</taxon>
        <taxon>Saccharomycotina</taxon>
        <taxon>Pichiomycetes</taxon>
        <taxon>Pichiales</taxon>
        <taxon>Pichiaceae</taxon>
        <taxon>Kuraishia</taxon>
    </lineage>
</organism>
<keyword evidence="4" id="KW-0805">Transcription regulation</keyword>
<keyword evidence="7" id="KW-0539">Nucleus</keyword>
<dbReference type="Proteomes" id="UP000019384">
    <property type="component" value="Unassembled WGS sequence"/>
</dbReference>
<evidence type="ECO:0000313" key="10">
    <source>
        <dbReference type="EMBL" id="CDK28691.1"/>
    </source>
</evidence>
<evidence type="ECO:0000256" key="8">
    <source>
        <dbReference type="SAM" id="MobiDB-lite"/>
    </source>
</evidence>
<evidence type="ECO:0000256" key="5">
    <source>
        <dbReference type="ARBA" id="ARBA00023125"/>
    </source>
</evidence>
<gene>
    <name evidence="10" type="ORF">KUCA_T00004675001</name>
</gene>
<dbReference type="GO" id="GO:0045944">
    <property type="term" value="P:positive regulation of transcription by RNA polymerase II"/>
    <property type="evidence" value="ECO:0007669"/>
    <property type="project" value="TreeGrafter"/>
</dbReference>
<dbReference type="GO" id="GO:0043565">
    <property type="term" value="F:sequence-specific DNA binding"/>
    <property type="evidence" value="ECO:0007669"/>
    <property type="project" value="TreeGrafter"/>
</dbReference>
<evidence type="ECO:0000256" key="6">
    <source>
        <dbReference type="ARBA" id="ARBA00023163"/>
    </source>
</evidence>
<dbReference type="Gene3D" id="4.10.240.10">
    <property type="entry name" value="Zn(2)-C6 fungal-type DNA-binding domain"/>
    <property type="match status" value="1"/>
</dbReference>
<dbReference type="GO" id="GO:0005634">
    <property type="term" value="C:nucleus"/>
    <property type="evidence" value="ECO:0007669"/>
    <property type="project" value="UniProtKB-SubCell"/>
</dbReference>
<evidence type="ECO:0000259" key="9">
    <source>
        <dbReference type="PROSITE" id="PS50048"/>
    </source>
</evidence>
<dbReference type="OrthoDB" id="4151048at2759"/>
<dbReference type="EMBL" id="HG793129">
    <property type="protein sequence ID" value="CDK28691.1"/>
    <property type="molecule type" value="Genomic_DNA"/>
</dbReference>
<dbReference type="InterPro" id="IPR036864">
    <property type="entry name" value="Zn2-C6_fun-type_DNA-bd_sf"/>
</dbReference>
<evidence type="ECO:0000256" key="2">
    <source>
        <dbReference type="ARBA" id="ARBA00022723"/>
    </source>
</evidence>
<feature type="region of interest" description="Disordered" evidence="8">
    <location>
        <begin position="454"/>
        <end position="482"/>
    </location>
</feature>
<reference evidence="10" key="1">
    <citation type="submission" date="2013-12" db="EMBL/GenBank/DDBJ databases">
        <authorList>
            <person name="Genoscope - CEA"/>
        </authorList>
    </citation>
    <scope>NUCLEOTIDE SEQUENCE</scope>
    <source>
        <strain evidence="10">CBS 1993</strain>
    </source>
</reference>
<dbReference type="InterPro" id="IPR001138">
    <property type="entry name" value="Zn2Cys6_DnaBD"/>
</dbReference>
<name>W6MPV8_9ASCO</name>